<dbReference type="Proteomes" id="UP000606870">
    <property type="component" value="Unassembled WGS sequence"/>
</dbReference>
<gene>
    <name evidence="1" type="ORF">H8J70_05445</name>
</gene>
<dbReference type="RefSeq" id="WP_186502847.1">
    <property type="nucleotide sequence ID" value="NZ_JACOGK010000012.1"/>
</dbReference>
<organism evidence="1 2">
    <name type="scientific">Megasphaera hominis</name>
    <dbReference type="NCBI Taxonomy" id="159836"/>
    <lineage>
        <taxon>Bacteria</taxon>
        <taxon>Bacillati</taxon>
        <taxon>Bacillota</taxon>
        <taxon>Negativicutes</taxon>
        <taxon>Veillonellales</taxon>
        <taxon>Veillonellaceae</taxon>
        <taxon>Megasphaera</taxon>
    </lineage>
</organism>
<dbReference type="InterPro" id="IPR036388">
    <property type="entry name" value="WH-like_DNA-bd_sf"/>
</dbReference>
<dbReference type="Gene3D" id="1.10.10.10">
    <property type="entry name" value="Winged helix-like DNA-binding domain superfamily/Winged helix DNA-binding domain"/>
    <property type="match status" value="1"/>
</dbReference>
<dbReference type="Pfam" id="PF02082">
    <property type="entry name" value="Rrf2"/>
    <property type="match status" value="1"/>
</dbReference>
<keyword evidence="2" id="KW-1185">Reference proteome</keyword>
<dbReference type="InterPro" id="IPR036390">
    <property type="entry name" value="WH_DNA-bd_sf"/>
</dbReference>
<reference evidence="1 2" key="1">
    <citation type="submission" date="2020-08" db="EMBL/GenBank/DDBJ databases">
        <authorList>
            <person name="Liu C."/>
            <person name="Sun Q."/>
        </authorList>
    </citation>
    <scope>NUCLEOTIDE SEQUENCE [LARGE SCALE GENOMIC DNA]</scope>
    <source>
        <strain evidence="1 2">NSJ-59</strain>
    </source>
</reference>
<evidence type="ECO:0000313" key="1">
    <source>
        <dbReference type="EMBL" id="MBC3536692.1"/>
    </source>
</evidence>
<comment type="caution">
    <text evidence="1">The sequence shown here is derived from an EMBL/GenBank/DDBJ whole genome shotgun (WGS) entry which is preliminary data.</text>
</comment>
<name>A0ABR6VIY1_9FIRM</name>
<protein>
    <submittedName>
        <fullName evidence="1">Rrf2 family transcriptional regulator</fullName>
    </submittedName>
</protein>
<dbReference type="PANTHER" id="PTHR33221:SF15">
    <property type="entry name" value="HTH-TYPE TRANSCRIPTIONAL REGULATOR YWGB-RELATED"/>
    <property type="match status" value="1"/>
</dbReference>
<dbReference type="EMBL" id="JACOGK010000012">
    <property type="protein sequence ID" value="MBC3536692.1"/>
    <property type="molecule type" value="Genomic_DNA"/>
</dbReference>
<evidence type="ECO:0000313" key="2">
    <source>
        <dbReference type="Proteomes" id="UP000606870"/>
    </source>
</evidence>
<dbReference type="InterPro" id="IPR000944">
    <property type="entry name" value="Tscrpt_reg_Rrf2"/>
</dbReference>
<accession>A0ABR6VIY1</accession>
<dbReference type="SUPFAM" id="SSF46785">
    <property type="entry name" value="Winged helix' DNA-binding domain"/>
    <property type="match status" value="1"/>
</dbReference>
<proteinExistence type="predicted"/>
<dbReference type="PANTHER" id="PTHR33221">
    <property type="entry name" value="WINGED HELIX-TURN-HELIX TRANSCRIPTIONAL REGULATOR, RRF2 FAMILY"/>
    <property type="match status" value="1"/>
</dbReference>
<sequence>MKYSTKVSDAVHILAFINLNPDLPLTSERIAISVQTNASYVRQLMSTLRKAGLLRSIKGHAKPELAKEPTEITLLDVYRAVEGRKPLLHLDTHTNPNCGVGVHIQEALQDSFDQVQNRAEEEMAHITLQNVLDEYEKRIQRLEHPVKPAKK</sequence>
<dbReference type="PROSITE" id="PS51197">
    <property type="entry name" value="HTH_RRF2_2"/>
    <property type="match status" value="1"/>
</dbReference>